<name>A0A1D7QVR9_9BACI</name>
<feature type="transmembrane region" description="Helical" evidence="1">
    <location>
        <begin position="75"/>
        <end position="99"/>
    </location>
</feature>
<dbReference type="PANTHER" id="PTHR36834:SF1">
    <property type="entry name" value="INTEGRAL MEMBRANE PROTEIN"/>
    <property type="match status" value="1"/>
</dbReference>
<dbReference type="STRING" id="632773.BBEV_1708"/>
<dbReference type="KEGG" id="bbev:BBEV_1708"/>
<evidence type="ECO:0000256" key="1">
    <source>
        <dbReference type="SAM" id="Phobius"/>
    </source>
</evidence>
<dbReference type="AlphaFoldDB" id="A0A1D7QVR9"/>
<keyword evidence="1" id="KW-0472">Membrane</keyword>
<keyword evidence="4" id="KW-1185">Reference proteome</keyword>
<dbReference type="EMBL" id="CP012502">
    <property type="protein sequence ID" value="AOM83069.1"/>
    <property type="molecule type" value="Genomic_DNA"/>
</dbReference>
<organism evidence="3 4">
    <name type="scientific">Salisediminibacterium beveridgei</name>
    <dbReference type="NCBI Taxonomy" id="632773"/>
    <lineage>
        <taxon>Bacteria</taxon>
        <taxon>Bacillati</taxon>
        <taxon>Bacillota</taxon>
        <taxon>Bacilli</taxon>
        <taxon>Bacillales</taxon>
        <taxon>Bacillaceae</taxon>
        <taxon>Salisediminibacterium</taxon>
    </lineage>
</organism>
<dbReference type="Proteomes" id="UP000094463">
    <property type="component" value="Chromosome"/>
</dbReference>
<dbReference type="InterPro" id="IPR006976">
    <property type="entry name" value="VanZ-like"/>
</dbReference>
<dbReference type="RefSeq" id="WP_069365086.1">
    <property type="nucleotide sequence ID" value="NZ_CP012502.1"/>
</dbReference>
<sequence length="164" mass="18400">MRKSKLEIEMSSSMKYTGLLLFILYLGVLFYIVFFAWNHGSSFGPMGPGGRNYNLEPGLSIERILLYSPDSTDPIRILGGNILMFVPFGMLFPFVVSAFSKKQLSIWQIIVASALLSLFIEVNQFLFTLRVANVDDVILNSLGGMIGAVVYFIFKSRLTKDHQA</sequence>
<accession>A0A1D7QVR9</accession>
<feature type="transmembrane region" description="Helical" evidence="1">
    <location>
        <begin position="106"/>
        <end position="125"/>
    </location>
</feature>
<evidence type="ECO:0000259" key="2">
    <source>
        <dbReference type="Pfam" id="PF04892"/>
    </source>
</evidence>
<evidence type="ECO:0000313" key="4">
    <source>
        <dbReference type="Proteomes" id="UP000094463"/>
    </source>
</evidence>
<proteinExistence type="predicted"/>
<dbReference type="Pfam" id="PF04892">
    <property type="entry name" value="VanZ"/>
    <property type="match status" value="1"/>
</dbReference>
<reference evidence="3 4" key="1">
    <citation type="submission" date="2015-08" db="EMBL/GenBank/DDBJ databases">
        <title>The complete genome sequence of Bacillus beveridgei MLTeJB.</title>
        <authorList>
            <person name="Hanson T.E."/>
            <person name="Mesa C."/>
            <person name="Basesman S.M."/>
            <person name="Oremland R.S."/>
        </authorList>
    </citation>
    <scope>NUCLEOTIDE SEQUENCE [LARGE SCALE GENOMIC DNA]</scope>
    <source>
        <strain evidence="3 4">MLTeJB</strain>
    </source>
</reference>
<keyword evidence="1" id="KW-0812">Transmembrane</keyword>
<dbReference type="PANTHER" id="PTHR36834">
    <property type="entry name" value="MEMBRANE PROTEIN-RELATED"/>
    <property type="match status" value="1"/>
</dbReference>
<feature type="transmembrane region" description="Helical" evidence="1">
    <location>
        <begin position="137"/>
        <end position="154"/>
    </location>
</feature>
<gene>
    <name evidence="3" type="ORF">BBEV_1708</name>
</gene>
<dbReference type="InterPro" id="IPR053150">
    <property type="entry name" value="Teicoplanin_resist-assoc"/>
</dbReference>
<keyword evidence="1" id="KW-1133">Transmembrane helix</keyword>
<evidence type="ECO:0000313" key="3">
    <source>
        <dbReference type="EMBL" id="AOM83069.1"/>
    </source>
</evidence>
<protein>
    <recommendedName>
        <fullName evidence="2">VanZ-like domain-containing protein</fullName>
    </recommendedName>
</protein>
<feature type="transmembrane region" description="Helical" evidence="1">
    <location>
        <begin position="16"/>
        <end position="37"/>
    </location>
</feature>
<feature type="domain" description="VanZ-like" evidence="2">
    <location>
        <begin position="22"/>
        <end position="154"/>
    </location>
</feature>